<evidence type="ECO:0000313" key="1">
    <source>
        <dbReference type="EMBL" id="LAA67789.1"/>
    </source>
</evidence>
<accession>A0A2D4H749</accession>
<dbReference type="EMBL" id="IACK01009529">
    <property type="protein sequence ID" value="LAA67789.1"/>
    <property type="molecule type" value="Transcribed_RNA"/>
</dbReference>
<reference evidence="1" key="2">
    <citation type="submission" date="2017-11" db="EMBL/GenBank/DDBJ databases">
        <title>Coralsnake Venomics: Analyses of Venom Gland Transcriptomes and Proteomes of Six Brazilian Taxa.</title>
        <authorList>
            <person name="Aird S.D."/>
            <person name="Jorge da Silva N."/>
            <person name="Qiu L."/>
            <person name="Villar-Briones A."/>
            <person name="Aparecida-Saddi V."/>
            <person name="Campos-Telles M.P."/>
            <person name="Grau M."/>
            <person name="Mikheyev A.S."/>
        </authorList>
    </citation>
    <scope>NUCLEOTIDE SEQUENCE</scope>
    <source>
        <tissue evidence="1">Venom_gland</tissue>
    </source>
</reference>
<proteinExistence type="predicted"/>
<sequence length="99" mass="10744">MLTYLPPSCIATALPVLEAVTGLAVEFPRLMVLGDFNLPSLGESSDAAQEFMASMTTMDLTQVVQGPTHRGGHMLDLVFLSGQWRHDLDLRCIVNSPLS</sequence>
<evidence type="ECO:0008006" key="2">
    <source>
        <dbReference type="Google" id="ProtNLM"/>
    </source>
</evidence>
<organism evidence="1">
    <name type="scientific">Micrurus lemniscatus lemniscatus</name>
    <dbReference type="NCBI Taxonomy" id="129467"/>
    <lineage>
        <taxon>Eukaryota</taxon>
        <taxon>Metazoa</taxon>
        <taxon>Chordata</taxon>
        <taxon>Craniata</taxon>
        <taxon>Vertebrata</taxon>
        <taxon>Euteleostomi</taxon>
        <taxon>Lepidosauria</taxon>
        <taxon>Squamata</taxon>
        <taxon>Bifurcata</taxon>
        <taxon>Unidentata</taxon>
        <taxon>Episquamata</taxon>
        <taxon>Toxicofera</taxon>
        <taxon>Serpentes</taxon>
        <taxon>Colubroidea</taxon>
        <taxon>Elapidae</taxon>
        <taxon>Elapinae</taxon>
        <taxon>Micrurus</taxon>
    </lineage>
</organism>
<dbReference type="AlphaFoldDB" id="A0A2D4H749"/>
<name>A0A2D4H749_MICLE</name>
<reference evidence="1" key="1">
    <citation type="submission" date="2017-07" db="EMBL/GenBank/DDBJ databases">
        <authorList>
            <person name="Mikheyev A."/>
            <person name="Grau M."/>
        </authorList>
    </citation>
    <scope>NUCLEOTIDE SEQUENCE</scope>
    <source>
        <tissue evidence="1">Venom_gland</tissue>
    </source>
</reference>
<protein>
    <recommendedName>
        <fullName evidence="2">Endonuclease/exonuclease/phosphatase domain-containing protein</fullName>
    </recommendedName>
</protein>